<dbReference type="Pfam" id="PF24758">
    <property type="entry name" value="LRR_At5g56370"/>
    <property type="match status" value="1"/>
</dbReference>
<dbReference type="CDD" id="cd22160">
    <property type="entry name" value="F-box_AtFBL13-like"/>
    <property type="match status" value="1"/>
</dbReference>
<dbReference type="AlphaFoldDB" id="A0A9K3GW23"/>
<dbReference type="Proteomes" id="UP000215914">
    <property type="component" value="Unassembled WGS sequence"/>
</dbReference>
<dbReference type="InterPro" id="IPR053781">
    <property type="entry name" value="F-box_AtFBL13-like"/>
</dbReference>
<protein>
    <submittedName>
        <fullName evidence="2">F-box domain, FBD domain, leucine-rich repeat domain superfamily</fullName>
    </submittedName>
</protein>
<dbReference type="Pfam" id="PF08387">
    <property type="entry name" value="FBD"/>
    <property type="match status" value="1"/>
</dbReference>
<dbReference type="PANTHER" id="PTHR31900:SF31">
    <property type="entry name" value="F-BOX_LRR-REPEAT PROTEIN 13-LIKE"/>
    <property type="match status" value="1"/>
</dbReference>
<reference evidence="2" key="1">
    <citation type="journal article" date="2017" name="Nature">
        <title>The sunflower genome provides insights into oil metabolism, flowering and Asterid evolution.</title>
        <authorList>
            <person name="Badouin H."/>
            <person name="Gouzy J."/>
            <person name="Grassa C.J."/>
            <person name="Murat F."/>
            <person name="Staton S.E."/>
            <person name="Cottret L."/>
            <person name="Lelandais-Briere C."/>
            <person name="Owens G.L."/>
            <person name="Carrere S."/>
            <person name="Mayjonade B."/>
            <person name="Legrand L."/>
            <person name="Gill N."/>
            <person name="Kane N.C."/>
            <person name="Bowers J.E."/>
            <person name="Hubner S."/>
            <person name="Bellec A."/>
            <person name="Berard A."/>
            <person name="Berges H."/>
            <person name="Blanchet N."/>
            <person name="Boniface M.C."/>
            <person name="Brunel D."/>
            <person name="Catrice O."/>
            <person name="Chaidir N."/>
            <person name="Claudel C."/>
            <person name="Donnadieu C."/>
            <person name="Faraut T."/>
            <person name="Fievet G."/>
            <person name="Helmstetter N."/>
            <person name="King M."/>
            <person name="Knapp S.J."/>
            <person name="Lai Z."/>
            <person name="Le Paslier M.C."/>
            <person name="Lippi Y."/>
            <person name="Lorenzon L."/>
            <person name="Mandel J.R."/>
            <person name="Marage G."/>
            <person name="Marchand G."/>
            <person name="Marquand E."/>
            <person name="Bret-Mestries E."/>
            <person name="Morien E."/>
            <person name="Nambeesan S."/>
            <person name="Nguyen T."/>
            <person name="Pegot-Espagnet P."/>
            <person name="Pouilly N."/>
            <person name="Raftis F."/>
            <person name="Sallet E."/>
            <person name="Schiex T."/>
            <person name="Thomas J."/>
            <person name="Vandecasteele C."/>
            <person name="Vares D."/>
            <person name="Vear F."/>
            <person name="Vautrin S."/>
            <person name="Crespi M."/>
            <person name="Mangin B."/>
            <person name="Burke J.M."/>
            <person name="Salse J."/>
            <person name="Munos S."/>
            <person name="Vincourt P."/>
            <person name="Rieseberg L.H."/>
            <person name="Langlade N.B."/>
        </authorList>
    </citation>
    <scope>NUCLEOTIDE SEQUENCE</scope>
    <source>
        <tissue evidence="2">Leaves</tissue>
    </source>
</reference>
<comment type="caution">
    <text evidence="2">The sequence shown here is derived from an EMBL/GenBank/DDBJ whole genome shotgun (WGS) entry which is preliminary data.</text>
</comment>
<evidence type="ECO:0000313" key="3">
    <source>
        <dbReference type="Proteomes" id="UP000215914"/>
    </source>
</evidence>
<keyword evidence="3" id="KW-1185">Reference proteome</keyword>
<proteinExistence type="predicted"/>
<accession>A0A9K3GW23</accession>
<dbReference type="InterPro" id="IPR036047">
    <property type="entry name" value="F-box-like_dom_sf"/>
</dbReference>
<dbReference type="InterPro" id="IPR006566">
    <property type="entry name" value="FBD"/>
</dbReference>
<dbReference type="InterPro" id="IPR001810">
    <property type="entry name" value="F-box_dom"/>
</dbReference>
<reference evidence="2" key="2">
    <citation type="submission" date="2020-06" db="EMBL/GenBank/DDBJ databases">
        <title>Helianthus annuus Genome sequencing and assembly Release 2.</title>
        <authorList>
            <person name="Gouzy J."/>
            <person name="Langlade N."/>
            <person name="Munos S."/>
        </authorList>
    </citation>
    <scope>NUCLEOTIDE SEQUENCE</scope>
    <source>
        <tissue evidence="2">Leaves</tissue>
    </source>
</reference>
<dbReference type="Gramene" id="mRNA:HanXRQr2_Chr17g0823401">
    <property type="protein sequence ID" value="mRNA:HanXRQr2_Chr17g0823401"/>
    <property type="gene ID" value="HanXRQr2_Chr17g0823401"/>
</dbReference>
<dbReference type="SUPFAM" id="SSF52047">
    <property type="entry name" value="RNI-like"/>
    <property type="match status" value="1"/>
</dbReference>
<organism evidence="2 3">
    <name type="scientific">Helianthus annuus</name>
    <name type="common">Common sunflower</name>
    <dbReference type="NCBI Taxonomy" id="4232"/>
    <lineage>
        <taxon>Eukaryota</taxon>
        <taxon>Viridiplantae</taxon>
        <taxon>Streptophyta</taxon>
        <taxon>Embryophyta</taxon>
        <taxon>Tracheophyta</taxon>
        <taxon>Spermatophyta</taxon>
        <taxon>Magnoliopsida</taxon>
        <taxon>eudicotyledons</taxon>
        <taxon>Gunneridae</taxon>
        <taxon>Pentapetalae</taxon>
        <taxon>asterids</taxon>
        <taxon>campanulids</taxon>
        <taxon>Asterales</taxon>
        <taxon>Asteraceae</taxon>
        <taxon>Asteroideae</taxon>
        <taxon>Heliantheae alliance</taxon>
        <taxon>Heliantheae</taxon>
        <taxon>Helianthus</taxon>
    </lineage>
</organism>
<name>A0A9K3GW23_HELAN</name>
<dbReference type="Gene3D" id="3.80.10.10">
    <property type="entry name" value="Ribonuclease Inhibitor"/>
    <property type="match status" value="2"/>
</dbReference>
<dbReference type="InterPro" id="IPR050232">
    <property type="entry name" value="FBL13/AtMIF1-like"/>
</dbReference>
<dbReference type="SMART" id="SM00579">
    <property type="entry name" value="FBD"/>
    <property type="match status" value="1"/>
</dbReference>
<dbReference type="SUPFAM" id="SSF81383">
    <property type="entry name" value="F-box domain"/>
    <property type="match status" value="1"/>
</dbReference>
<gene>
    <name evidence="2" type="ORF">HanXRQr2_Chr17g0823401</name>
</gene>
<evidence type="ECO:0000259" key="1">
    <source>
        <dbReference type="PROSITE" id="PS50181"/>
    </source>
</evidence>
<evidence type="ECO:0000313" key="2">
    <source>
        <dbReference type="EMBL" id="KAF5757166.1"/>
    </source>
</evidence>
<dbReference type="PROSITE" id="PS50181">
    <property type="entry name" value="FBOX"/>
    <property type="match status" value="1"/>
</dbReference>
<dbReference type="EMBL" id="MNCJ02000332">
    <property type="protein sequence ID" value="KAF5757166.1"/>
    <property type="molecule type" value="Genomic_DNA"/>
</dbReference>
<feature type="domain" description="F-box" evidence="1">
    <location>
        <begin position="6"/>
        <end position="59"/>
    </location>
</feature>
<dbReference type="Gene3D" id="1.20.1280.50">
    <property type="match status" value="1"/>
</dbReference>
<dbReference type="InterPro" id="IPR032675">
    <property type="entry name" value="LRR_dom_sf"/>
</dbReference>
<dbReference type="Pfam" id="PF00646">
    <property type="entry name" value="F-box"/>
    <property type="match status" value="1"/>
</dbReference>
<sequence>MSSKNVDRLSILPEEIASHILSSMPTKDAVQTSILSKSWRYKWRLVTNLDFDDDTFHDKNILIKFGDWVMNVCKASHLQLFRLHFSKRWNLKSRVSNWIDKAVRLNVRELDIEVTSLSLKLPLSMFTCKTLTKLKLDFCDYVRSFLTDLPLVYLPCLKSLDISVYTDHYINALYKLINGCPLLENLSLHIMCKVNKENYISNIPTLKRLKLTWPHHTSVINKVFLNVPDLEYLCIGGMLCSVFVMEDLSSLVEASVSFSEIIFDRHHLLVELLNGLSGVKSLFVQNVSFLFTSPLPIFPNMKHLKLKNFQHSRSILQFLESCPELKHLYIEEKLIHTWVEPKSAPACMLTNLTTIKISICKLWKRDMLFLKYMLKNSAVLKNITITWRESCNVEEETWFCANLRKLPKASRCCEIHFHGKYWSHSTIS</sequence>
<dbReference type="PANTHER" id="PTHR31900">
    <property type="entry name" value="F-BOX/RNI SUPERFAMILY PROTEIN-RELATED"/>
    <property type="match status" value="1"/>
</dbReference>
<dbReference type="InterPro" id="IPR055411">
    <property type="entry name" value="LRR_FXL15/At3g58940/PEG3-like"/>
</dbReference>